<evidence type="ECO:0000256" key="2">
    <source>
        <dbReference type="SAM" id="Phobius"/>
    </source>
</evidence>
<keyword evidence="2" id="KW-1133">Transmembrane helix</keyword>
<dbReference type="GeneID" id="96952100"/>
<organism evidence="3 4">
    <name type="scientific">Haloplanus litoreus</name>
    <dbReference type="NCBI Taxonomy" id="767515"/>
    <lineage>
        <taxon>Archaea</taxon>
        <taxon>Methanobacteriati</taxon>
        <taxon>Methanobacteriota</taxon>
        <taxon>Stenosarchaea group</taxon>
        <taxon>Halobacteria</taxon>
        <taxon>Halobacteriales</taxon>
        <taxon>Haloferacaceae</taxon>
        <taxon>Haloplanus</taxon>
    </lineage>
</organism>
<keyword evidence="2" id="KW-0812">Transmembrane</keyword>
<evidence type="ECO:0000256" key="1">
    <source>
        <dbReference type="SAM" id="MobiDB-lite"/>
    </source>
</evidence>
<comment type="caution">
    <text evidence="3">The sequence shown here is derived from an EMBL/GenBank/DDBJ whole genome shotgun (WGS) entry which is preliminary data.</text>
</comment>
<gene>
    <name evidence="3" type="ORF">ACFQKE_00575</name>
</gene>
<keyword evidence="4" id="KW-1185">Reference proteome</keyword>
<sequence>MTPATFAQLLEQYVSLGIFVVGAALAGFSYLSWRREHARRMLVVTVGYLLFAVYGLIVFMENVLLPSRSYPVVEVLEHGAALLILAGLVVFVVFAIVLVFVLPVAGLGFDDRRELRLGRGHIVGDGCRPRGRRRGVVAVRKGREADAGDGEAEGDEGSHQRTG</sequence>
<dbReference type="EMBL" id="JBHTAT010000001">
    <property type="protein sequence ID" value="MFC7253817.1"/>
    <property type="molecule type" value="Genomic_DNA"/>
</dbReference>
<name>A0ABD5ZTJ6_9EURY</name>
<feature type="transmembrane region" description="Helical" evidence="2">
    <location>
        <begin position="40"/>
        <end position="60"/>
    </location>
</feature>
<feature type="transmembrane region" description="Helical" evidence="2">
    <location>
        <begin position="12"/>
        <end position="33"/>
    </location>
</feature>
<feature type="transmembrane region" description="Helical" evidence="2">
    <location>
        <begin position="80"/>
        <end position="109"/>
    </location>
</feature>
<dbReference type="AlphaFoldDB" id="A0ABD5ZTJ6"/>
<proteinExistence type="predicted"/>
<keyword evidence="2" id="KW-0472">Membrane</keyword>
<reference evidence="3 4" key="1">
    <citation type="journal article" date="2019" name="Int. J. Syst. Evol. Microbiol.">
        <title>The Global Catalogue of Microorganisms (GCM) 10K type strain sequencing project: providing services to taxonomists for standard genome sequencing and annotation.</title>
        <authorList>
            <consortium name="The Broad Institute Genomics Platform"/>
            <consortium name="The Broad Institute Genome Sequencing Center for Infectious Disease"/>
            <person name="Wu L."/>
            <person name="Ma J."/>
        </authorList>
    </citation>
    <scope>NUCLEOTIDE SEQUENCE [LARGE SCALE GENOMIC DNA]</scope>
    <source>
        <strain evidence="3 4">GX21</strain>
    </source>
</reference>
<feature type="region of interest" description="Disordered" evidence="1">
    <location>
        <begin position="140"/>
        <end position="163"/>
    </location>
</feature>
<evidence type="ECO:0000313" key="4">
    <source>
        <dbReference type="Proteomes" id="UP001596434"/>
    </source>
</evidence>
<accession>A0ABD5ZTJ6</accession>
<dbReference type="RefSeq" id="WP_379701861.1">
    <property type="nucleotide sequence ID" value="NZ_JBHTAT010000001.1"/>
</dbReference>
<evidence type="ECO:0000313" key="3">
    <source>
        <dbReference type="EMBL" id="MFC7253817.1"/>
    </source>
</evidence>
<protein>
    <submittedName>
        <fullName evidence="3">Uncharacterized protein</fullName>
    </submittedName>
</protein>
<dbReference type="Proteomes" id="UP001596434">
    <property type="component" value="Unassembled WGS sequence"/>
</dbReference>